<feature type="compositionally biased region" description="Polar residues" evidence="6">
    <location>
        <begin position="302"/>
        <end position="326"/>
    </location>
</feature>
<dbReference type="STRING" id="133385.A0A2T9YXI8"/>
<dbReference type="Proteomes" id="UP000245383">
    <property type="component" value="Unassembled WGS sequence"/>
</dbReference>
<accession>A0A2T9YXI8</accession>
<gene>
    <name evidence="7" type="ORF">BB561_000815</name>
</gene>
<dbReference type="GO" id="GO:0005654">
    <property type="term" value="C:nucleoplasm"/>
    <property type="evidence" value="ECO:0007669"/>
    <property type="project" value="UniProtKB-ARBA"/>
</dbReference>
<keyword evidence="4" id="KW-0804">Transcription</keyword>
<evidence type="ECO:0000313" key="7">
    <source>
        <dbReference type="EMBL" id="PVU97014.1"/>
    </source>
</evidence>
<dbReference type="SMART" id="SM01401">
    <property type="entry name" value="Sds3"/>
    <property type="match status" value="1"/>
</dbReference>
<feature type="compositionally biased region" description="Low complexity" evidence="6">
    <location>
        <begin position="327"/>
        <end position="341"/>
    </location>
</feature>
<organism evidence="7 8">
    <name type="scientific">Smittium simulii</name>
    <dbReference type="NCBI Taxonomy" id="133385"/>
    <lineage>
        <taxon>Eukaryota</taxon>
        <taxon>Fungi</taxon>
        <taxon>Fungi incertae sedis</taxon>
        <taxon>Zoopagomycota</taxon>
        <taxon>Kickxellomycotina</taxon>
        <taxon>Harpellomycetes</taxon>
        <taxon>Harpellales</taxon>
        <taxon>Legeriomycetaceae</taxon>
        <taxon>Smittium</taxon>
    </lineage>
</organism>
<evidence type="ECO:0000256" key="1">
    <source>
        <dbReference type="ARBA" id="ARBA00004123"/>
    </source>
</evidence>
<comment type="subcellular location">
    <subcellularLocation>
        <location evidence="1">Nucleus</location>
    </subcellularLocation>
</comment>
<evidence type="ECO:0000256" key="5">
    <source>
        <dbReference type="ARBA" id="ARBA00023242"/>
    </source>
</evidence>
<feature type="region of interest" description="Disordered" evidence="6">
    <location>
        <begin position="165"/>
        <end position="187"/>
    </location>
</feature>
<proteinExistence type="predicted"/>
<keyword evidence="5" id="KW-0539">Nucleus</keyword>
<evidence type="ECO:0000313" key="8">
    <source>
        <dbReference type="Proteomes" id="UP000245383"/>
    </source>
</evidence>
<feature type="region of interest" description="Disordered" evidence="6">
    <location>
        <begin position="41"/>
        <end position="133"/>
    </location>
</feature>
<evidence type="ECO:0000256" key="6">
    <source>
        <dbReference type="SAM" id="MobiDB-lite"/>
    </source>
</evidence>
<feature type="region of interest" description="Disordered" evidence="6">
    <location>
        <begin position="291"/>
        <end position="370"/>
    </location>
</feature>
<feature type="compositionally biased region" description="Basic and acidic residues" evidence="6">
    <location>
        <begin position="14"/>
        <end position="24"/>
    </location>
</feature>
<reference evidence="7 8" key="1">
    <citation type="journal article" date="2018" name="MBio">
        <title>Comparative Genomics Reveals the Core Gene Toolbox for the Fungus-Insect Symbiosis.</title>
        <authorList>
            <person name="Wang Y."/>
            <person name="Stata M."/>
            <person name="Wang W."/>
            <person name="Stajich J.E."/>
            <person name="White M.M."/>
            <person name="Moncalvo J.M."/>
        </authorList>
    </citation>
    <scope>NUCLEOTIDE SEQUENCE [LARGE SCALE GENOMIC DNA]</scope>
    <source>
        <strain evidence="7 8">SWE-8-4</strain>
    </source>
</reference>
<feature type="region of interest" description="Disordered" evidence="6">
    <location>
        <begin position="1"/>
        <end position="29"/>
    </location>
</feature>
<evidence type="ECO:0000256" key="2">
    <source>
        <dbReference type="ARBA" id="ARBA00022491"/>
    </source>
</evidence>
<feature type="compositionally biased region" description="Polar residues" evidence="6">
    <location>
        <begin position="41"/>
        <end position="57"/>
    </location>
</feature>
<feature type="region of interest" description="Disordered" evidence="6">
    <location>
        <begin position="217"/>
        <end position="244"/>
    </location>
</feature>
<dbReference type="Pfam" id="PF08598">
    <property type="entry name" value="Sds3"/>
    <property type="match status" value="1"/>
</dbReference>
<evidence type="ECO:0000256" key="4">
    <source>
        <dbReference type="ARBA" id="ARBA00023163"/>
    </source>
</evidence>
<protein>
    <submittedName>
        <fullName evidence="7">Uncharacterized protein</fullName>
    </submittedName>
</protein>
<sequence>MSHFNSQEFSVFNKESKFTADSHSTHLQSPKAFISHNILSTSAKSTENPSSSAQMQPQIKPGPQFQPNSPAQAQHQMQDQQAMQPLIKIQSQKQPLAQERPQVSSQISINQQQPQPKIQKKISPQTQTQNSVQENQPIQEQIYIHAPSITQEKVPIQTQFVIQPHLQPQQKPQAQEHLQTEVDSSTQSSTIPLSKLQLECQTQAIEQTQLQNQQWIHVQPQGKPQAQNSTQLKSQMLPQQQTSIPAQLQNKTSTKAQPLSQVISQNHYSTQTQQQQNIPLQLQLQAQQKVQTQHTNQVHPPMQTQSQKQPQVHMPPQSQIPVQTHTQAPQQIQGKTQPQPQSKVQTQPSSQSKTKPKASLASNTTKTTAPYKKKSLQVPLRQKLGIRIRQLEQLDFEEKKIEFYKKRSEIKEEIKLILTGKHPAFKEALQKFTEERDKQLKEALDLREYKMKLFESELKEQEAQAIVDYENEKKALIDHFVANIEERKRKIKEEKDLLEVTSDYLLESSRSSNKRTLRNRAADLASTSFSKTNLSAPASRKKQVQNFAVVGLSEEEIVADLVELRKFTGIDGPLALPTASKKPLKASKR</sequence>
<keyword evidence="2" id="KW-0678">Repressor</keyword>
<feature type="compositionally biased region" description="Low complexity" evidence="6">
    <location>
        <begin position="71"/>
        <end position="84"/>
    </location>
</feature>
<dbReference type="AlphaFoldDB" id="A0A2T9YXI8"/>
<keyword evidence="3" id="KW-0805">Transcription regulation</keyword>
<dbReference type="EMBL" id="MBFR01000020">
    <property type="protein sequence ID" value="PVU97014.1"/>
    <property type="molecule type" value="Genomic_DNA"/>
</dbReference>
<evidence type="ECO:0000256" key="3">
    <source>
        <dbReference type="ARBA" id="ARBA00023015"/>
    </source>
</evidence>
<keyword evidence="8" id="KW-1185">Reference proteome</keyword>
<feature type="compositionally biased region" description="Low complexity" evidence="6">
    <location>
        <begin position="101"/>
        <end position="129"/>
    </location>
</feature>
<name>A0A2T9YXI8_9FUNG</name>
<dbReference type="GO" id="GO:0010468">
    <property type="term" value="P:regulation of gene expression"/>
    <property type="evidence" value="ECO:0007669"/>
    <property type="project" value="UniProtKB-ARBA"/>
</dbReference>
<feature type="compositionally biased region" description="Polar residues" evidence="6">
    <location>
        <begin position="342"/>
        <end position="353"/>
    </location>
</feature>
<feature type="compositionally biased region" description="Polar residues" evidence="6">
    <location>
        <begin position="1"/>
        <end position="10"/>
    </location>
</feature>
<comment type="caution">
    <text evidence="7">The sequence shown here is derived from an EMBL/GenBank/DDBJ whole genome shotgun (WGS) entry which is preliminary data.</text>
</comment>
<dbReference type="OrthoDB" id="70376at2759"/>
<dbReference type="InterPro" id="IPR013907">
    <property type="entry name" value="Sds3"/>
</dbReference>